<keyword evidence="2 5" id="KW-0812">Transmembrane</keyword>
<feature type="transmembrane region" description="Helical" evidence="5">
    <location>
        <begin position="222"/>
        <end position="240"/>
    </location>
</feature>
<dbReference type="InterPro" id="IPR000620">
    <property type="entry name" value="EamA_dom"/>
</dbReference>
<dbReference type="InterPro" id="IPR050638">
    <property type="entry name" value="AA-Vitamin_Transporters"/>
</dbReference>
<dbReference type="PANTHER" id="PTHR32322">
    <property type="entry name" value="INNER MEMBRANE TRANSPORTER"/>
    <property type="match status" value="1"/>
</dbReference>
<feature type="transmembrane region" description="Helical" evidence="5">
    <location>
        <begin position="190"/>
        <end position="210"/>
    </location>
</feature>
<sequence>MKRALDYTSPLALAALRASIGAPFLLLVAFARGERLPNTRRQWRAIWWISLSITTISSGFLVLAISRLSPGLSAMLSATMPLFTAMIAVRVLAERPGRRGRAGLVVGLFGAVFLAIPALGSGNTTLGILFALISSVSWALGAVLNKRLPAALEISPLMLVTCQILLSAICLHAAVPFIESWSDTEIGWGLALPLLYAGIPSLAVTFVLFATVLRRAPAIQGAAVAYLTPFFGVLFGWLLVGDRFSLIELGGGVLVVGGVAMLSTDPR</sequence>
<evidence type="ECO:0000256" key="3">
    <source>
        <dbReference type="ARBA" id="ARBA00022989"/>
    </source>
</evidence>
<dbReference type="SUPFAM" id="SSF103481">
    <property type="entry name" value="Multidrug resistance efflux transporter EmrE"/>
    <property type="match status" value="2"/>
</dbReference>
<evidence type="ECO:0000313" key="7">
    <source>
        <dbReference type="EMBL" id="SUZ63843.1"/>
    </source>
</evidence>
<evidence type="ECO:0000259" key="6">
    <source>
        <dbReference type="Pfam" id="PF00892"/>
    </source>
</evidence>
<feature type="domain" description="EamA" evidence="6">
    <location>
        <begin position="1"/>
        <end position="114"/>
    </location>
</feature>
<accession>A0A381PEB7</accession>
<protein>
    <recommendedName>
        <fullName evidence="6">EamA domain-containing protein</fullName>
    </recommendedName>
</protein>
<dbReference type="Pfam" id="PF00892">
    <property type="entry name" value="EamA"/>
    <property type="match status" value="2"/>
</dbReference>
<feature type="transmembrane region" description="Helical" evidence="5">
    <location>
        <begin position="72"/>
        <end position="93"/>
    </location>
</feature>
<name>A0A381PEB7_9ZZZZ</name>
<dbReference type="InterPro" id="IPR037185">
    <property type="entry name" value="EmrE-like"/>
</dbReference>
<gene>
    <name evidence="7" type="ORF">METZ01_LOCUS16697</name>
</gene>
<reference evidence="7" key="1">
    <citation type="submission" date="2018-05" db="EMBL/GenBank/DDBJ databases">
        <authorList>
            <person name="Lanie J.A."/>
            <person name="Ng W.-L."/>
            <person name="Kazmierczak K.M."/>
            <person name="Andrzejewski T.M."/>
            <person name="Davidsen T.M."/>
            <person name="Wayne K.J."/>
            <person name="Tettelin H."/>
            <person name="Glass J.I."/>
            <person name="Rusch D."/>
            <person name="Podicherti R."/>
            <person name="Tsui H.-C.T."/>
            <person name="Winkler M.E."/>
        </authorList>
    </citation>
    <scope>NUCLEOTIDE SEQUENCE</scope>
</reference>
<organism evidence="7">
    <name type="scientific">marine metagenome</name>
    <dbReference type="NCBI Taxonomy" id="408172"/>
    <lineage>
        <taxon>unclassified sequences</taxon>
        <taxon>metagenomes</taxon>
        <taxon>ecological metagenomes</taxon>
    </lineage>
</organism>
<dbReference type="PANTHER" id="PTHR32322:SF2">
    <property type="entry name" value="EAMA DOMAIN-CONTAINING PROTEIN"/>
    <property type="match status" value="1"/>
</dbReference>
<feature type="transmembrane region" description="Helical" evidence="5">
    <location>
        <begin position="102"/>
        <end position="120"/>
    </location>
</feature>
<feature type="transmembrane region" description="Helical" evidence="5">
    <location>
        <begin position="126"/>
        <end position="145"/>
    </location>
</feature>
<comment type="subcellular location">
    <subcellularLocation>
        <location evidence="1">Membrane</location>
        <topology evidence="1">Multi-pass membrane protein</topology>
    </subcellularLocation>
</comment>
<evidence type="ECO:0000256" key="1">
    <source>
        <dbReference type="ARBA" id="ARBA00004141"/>
    </source>
</evidence>
<keyword evidence="4 5" id="KW-0472">Membrane</keyword>
<evidence type="ECO:0000256" key="4">
    <source>
        <dbReference type="ARBA" id="ARBA00023136"/>
    </source>
</evidence>
<feature type="domain" description="EamA" evidence="6">
    <location>
        <begin position="126"/>
        <end position="263"/>
    </location>
</feature>
<dbReference type="GO" id="GO:0016020">
    <property type="term" value="C:membrane"/>
    <property type="evidence" value="ECO:0007669"/>
    <property type="project" value="UniProtKB-SubCell"/>
</dbReference>
<evidence type="ECO:0000256" key="2">
    <source>
        <dbReference type="ARBA" id="ARBA00022692"/>
    </source>
</evidence>
<evidence type="ECO:0000256" key="5">
    <source>
        <dbReference type="SAM" id="Phobius"/>
    </source>
</evidence>
<feature type="transmembrane region" description="Helical" evidence="5">
    <location>
        <begin position="157"/>
        <end position="178"/>
    </location>
</feature>
<dbReference type="EMBL" id="UINC01000927">
    <property type="protein sequence ID" value="SUZ63843.1"/>
    <property type="molecule type" value="Genomic_DNA"/>
</dbReference>
<feature type="transmembrane region" description="Helical" evidence="5">
    <location>
        <begin position="45"/>
        <end position="66"/>
    </location>
</feature>
<keyword evidence="3 5" id="KW-1133">Transmembrane helix</keyword>
<proteinExistence type="predicted"/>
<dbReference type="AlphaFoldDB" id="A0A381PEB7"/>
<feature type="transmembrane region" description="Helical" evidence="5">
    <location>
        <begin position="12"/>
        <end position="33"/>
    </location>
</feature>
<feature type="transmembrane region" description="Helical" evidence="5">
    <location>
        <begin position="246"/>
        <end position="264"/>
    </location>
</feature>